<organism evidence="3 4">
    <name type="scientific">Luteococcus sanguinis</name>
    <dbReference type="NCBI Taxonomy" id="174038"/>
    <lineage>
        <taxon>Bacteria</taxon>
        <taxon>Bacillati</taxon>
        <taxon>Actinomycetota</taxon>
        <taxon>Actinomycetes</taxon>
        <taxon>Propionibacteriales</taxon>
        <taxon>Propionibacteriaceae</taxon>
        <taxon>Luteococcus</taxon>
    </lineage>
</organism>
<dbReference type="InterPro" id="IPR020471">
    <property type="entry name" value="AKR"/>
</dbReference>
<sequence length="288" mass="31402">MDKFFTMGGHRIGRVGFGAMQLPGPGVMGPPRDHDQAIAVLRQAVELGINHIDTSEFYGPHVANQLIREALHPYSSDLVLVSKVGSVRGEDGSWNPDQTPEALIRGTHENLETLGIDRLHVMNLRVMPKDDHAPADYQPVPFVEQLDAMRQLVDEGAIENFGVSTVTTEQAAQAIEAGAVCVQNAYNLLARDDEPTLELCRDKGIAYVPYFPLGSAFGWFPRVDQAPQVVAVAERLGHTPAQIGLAWLLHHAENLLLIPGTSSVAHLQENTATRDVVLSDEDIAELEA</sequence>
<dbReference type="RefSeq" id="WP_343886103.1">
    <property type="nucleotide sequence ID" value="NZ_BAAAKI010000013.1"/>
</dbReference>
<protein>
    <submittedName>
        <fullName evidence="3">Oxidoreductase</fullName>
    </submittedName>
</protein>
<dbReference type="PRINTS" id="PR00069">
    <property type="entry name" value="ALDKETRDTASE"/>
</dbReference>
<evidence type="ECO:0000313" key="3">
    <source>
        <dbReference type="EMBL" id="MFC6397733.1"/>
    </source>
</evidence>
<dbReference type="InterPro" id="IPR023210">
    <property type="entry name" value="NADP_OxRdtase_dom"/>
</dbReference>
<comment type="caution">
    <text evidence="3">The sequence shown here is derived from an EMBL/GenBank/DDBJ whole genome shotgun (WGS) entry which is preliminary data.</text>
</comment>
<dbReference type="NCBIfam" id="NF007695">
    <property type="entry name" value="PRK10376.1"/>
    <property type="match status" value="1"/>
</dbReference>
<dbReference type="Proteomes" id="UP001596266">
    <property type="component" value="Unassembled WGS sequence"/>
</dbReference>
<dbReference type="CDD" id="cd19088">
    <property type="entry name" value="AKR_AKR13B1"/>
    <property type="match status" value="1"/>
</dbReference>
<dbReference type="Pfam" id="PF00248">
    <property type="entry name" value="Aldo_ket_red"/>
    <property type="match status" value="1"/>
</dbReference>
<dbReference type="SUPFAM" id="SSF51430">
    <property type="entry name" value="NAD(P)-linked oxidoreductase"/>
    <property type="match status" value="1"/>
</dbReference>
<name>A0ABW1X2K2_9ACTN</name>
<dbReference type="PANTHER" id="PTHR43625:SF40">
    <property type="entry name" value="ALDO-KETO REDUCTASE YAKC [NADP(+)]"/>
    <property type="match status" value="1"/>
</dbReference>
<keyword evidence="1" id="KW-0560">Oxidoreductase</keyword>
<accession>A0ABW1X2K2</accession>
<evidence type="ECO:0000259" key="2">
    <source>
        <dbReference type="Pfam" id="PF00248"/>
    </source>
</evidence>
<feature type="domain" description="NADP-dependent oxidoreductase" evidence="2">
    <location>
        <begin position="15"/>
        <end position="287"/>
    </location>
</feature>
<dbReference type="PANTHER" id="PTHR43625">
    <property type="entry name" value="AFLATOXIN B1 ALDEHYDE REDUCTASE"/>
    <property type="match status" value="1"/>
</dbReference>
<proteinExistence type="predicted"/>
<keyword evidence="4" id="KW-1185">Reference proteome</keyword>
<evidence type="ECO:0000313" key="4">
    <source>
        <dbReference type="Proteomes" id="UP001596266"/>
    </source>
</evidence>
<gene>
    <name evidence="3" type="ORF">ACFP57_12170</name>
</gene>
<evidence type="ECO:0000256" key="1">
    <source>
        <dbReference type="ARBA" id="ARBA00023002"/>
    </source>
</evidence>
<dbReference type="InterPro" id="IPR050791">
    <property type="entry name" value="Aldo-Keto_reductase"/>
</dbReference>
<dbReference type="Gene3D" id="3.20.20.100">
    <property type="entry name" value="NADP-dependent oxidoreductase domain"/>
    <property type="match status" value="1"/>
</dbReference>
<dbReference type="EMBL" id="JBHSUA010000021">
    <property type="protein sequence ID" value="MFC6397733.1"/>
    <property type="molecule type" value="Genomic_DNA"/>
</dbReference>
<dbReference type="InterPro" id="IPR036812">
    <property type="entry name" value="NAD(P)_OxRdtase_dom_sf"/>
</dbReference>
<reference evidence="4" key="1">
    <citation type="journal article" date="2019" name="Int. J. Syst. Evol. Microbiol.">
        <title>The Global Catalogue of Microorganisms (GCM) 10K type strain sequencing project: providing services to taxonomists for standard genome sequencing and annotation.</title>
        <authorList>
            <consortium name="The Broad Institute Genomics Platform"/>
            <consortium name="The Broad Institute Genome Sequencing Center for Infectious Disease"/>
            <person name="Wu L."/>
            <person name="Ma J."/>
        </authorList>
    </citation>
    <scope>NUCLEOTIDE SEQUENCE [LARGE SCALE GENOMIC DNA]</scope>
    <source>
        <strain evidence="4">CGMCC 1.15277</strain>
    </source>
</reference>